<dbReference type="RefSeq" id="WP_263338818.1">
    <property type="nucleotide sequence ID" value="NZ_JAGSYH010000004.1"/>
</dbReference>
<keyword evidence="3" id="KW-0998">Cell outer membrane</keyword>
<evidence type="ECO:0000256" key="4">
    <source>
        <dbReference type="SAM" id="MobiDB-lite"/>
    </source>
</evidence>
<evidence type="ECO:0000313" key="6">
    <source>
        <dbReference type="EMBL" id="MFC5862335.1"/>
    </source>
</evidence>
<keyword evidence="6" id="KW-0675">Receptor</keyword>
<dbReference type="Proteomes" id="UP001596091">
    <property type="component" value="Unassembled WGS sequence"/>
</dbReference>
<organism evidence="6 7">
    <name type="scientific">Acidicapsa dinghuensis</name>
    <dbReference type="NCBI Taxonomy" id="2218256"/>
    <lineage>
        <taxon>Bacteria</taxon>
        <taxon>Pseudomonadati</taxon>
        <taxon>Acidobacteriota</taxon>
        <taxon>Terriglobia</taxon>
        <taxon>Terriglobales</taxon>
        <taxon>Acidobacteriaceae</taxon>
        <taxon>Acidicapsa</taxon>
    </lineage>
</organism>
<evidence type="ECO:0000313" key="7">
    <source>
        <dbReference type="Proteomes" id="UP001596091"/>
    </source>
</evidence>
<evidence type="ECO:0000259" key="5">
    <source>
        <dbReference type="Pfam" id="PF25183"/>
    </source>
</evidence>
<feature type="compositionally biased region" description="Gly residues" evidence="4">
    <location>
        <begin position="405"/>
        <end position="414"/>
    </location>
</feature>
<dbReference type="InterPro" id="IPR057601">
    <property type="entry name" value="Oar-like_b-barrel"/>
</dbReference>
<dbReference type="Gene3D" id="2.40.170.20">
    <property type="entry name" value="TonB-dependent receptor, beta-barrel domain"/>
    <property type="match status" value="1"/>
</dbReference>
<evidence type="ECO:0000256" key="1">
    <source>
        <dbReference type="ARBA" id="ARBA00004442"/>
    </source>
</evidence>
<comment type="caution">
    <text evidence="6">The sequence shown here is derived from an EMBL/GenBank/DDBJ whole genome shotgun (WGS) entry which is preliminary data.</text>
</comment>
<evidence type="ECO:0000256" key="3">
    <source>
        <dbReference type="ARBA" id="ARBA00023237"/>
    </source>
</evidence>
<dbReference type="Pfam" id="PF13620">
    <property type="entry name" value="CarboxypepD_reg"/>
    <property type="match status" value="1"/>
</dbReference>
<reference evidence="7" key="1">
    <citation type="journal article" date="2019" name="Int. J. Syst. Evol. Microbiol.">
        <title>The Global Catalogue of Microorganisms (GCM) 10K type strain sequencing project: providing services to taxonomists for standard genome sequencing and annotation.</title>
        <authorList>
            <consortium name="The Broad Institute Genomics Platform"/>
            <consortium name="The Broad Institute Genome Sequencing Center for Infectious Disease"/>
            <person name="Wu L."/>
            <person name="Ma J."/>
        </authorList>
    </citation>
    <scope>NUCLEOTIDE SEQUENCE [LARGE SCALE GENOMIC DNA]</scope>
    <source>
        <strain evidence="7">JCM 4087</strain>
    </source>
</reference>
<sequence length="1071" mass="113746">MLTVMPYLFPALVKAQTVPPVSQTTGAVSANAGGVLRGTIKSGNVPLPGVAVTATNTLTGKRFATTTDITGAWSMTIPQNGRYVVRTEFAAFAPATHEALLNAASHEAVLNFDLLLASRAAQQTAREDQQAQAQQVTQAIRQLTGSGAESLNLINSLAAGTDAAEGGTTATGAALPSAAESTSAGSDSVAVNGQSGQVSPLAGLDPDRIRDAIETMRSQGGGGFFGGPGFGGPGGFGGGPGGFGGFGGRGNFRGFRPDQPHGAIYWNGNNSALNAEPFSLRGQESTQPNYGSNQFGITLMGEPFIPKLVKPSGKDTVFLNISGTRSSTPFDQYAVVPTQAQRGSCSNTLTSSQSAACNLLTFFPLPNLTNNESYNYYFASTAQSNSTQAGFRYMRAFGPNASLPSGGGRGGGRRGNSNQGLRQSVNANVNWSDSASDNVNIFPELGGKTASHNYSVQTGYSLGYKRINDNLTAGWNRAVSQATNFFTNGTDIATQIGVLGPSGTALNASPLNYGVPNIVLSGTTGLSEQQPSFRIQQTISVSDVFSVRHGKHNYRFGGDYRRVHQDVLGSSNATGTFNFTGDTPDDAIDALLNDQPTSSTIQSAIAKDYLRQNTWDVYALDDFRALSYLTLNYGVRYEYFSPVSEKFNHLSEIAANPDFTQITEIYPGCTGLYCGSLPSTLVYPFRTGFAPRVAIALRLPKSTVLRASYGINFTNSQFASFATSMAHQPPFANVQTNTTIPITLENGFPVPESEQAPNYAVSPHYTLPYIQVWNIDVQKTLPWGIVINAGYNGSKGTHLDDKIAPYPVTQTSSFAQNPLPFQYEFSSAFSNFNNATLRVRKRLERGVSLGAYYQYSHSIDDAGALGGASTVVAQNWQNIVEDEGNSSIDQRHRLTGDYLIELPFGKDKAFLTGGGFASRALEGLSISGSFTFATGTPLNPTFQATGSELLTNTAGSERPNRTPGISFTTGGGSQLRWFNTAAFSTSPPANGIGNASRNSIPGPGTVSNNMSFSKTEQLGDTRSLEVRATANNVFNTVQFSGVDTNVQSPTFGQVSTTTGMRSFQFLARFRF</sequence>
<dbReference type="SUPFAM" id="SSF56935">
    <property type="entry name" value="Porins"/>
    <property type="match status" value="1"/>
</dbReference>
<keyword evidence="7" id="KW-1185">Reference proteome</keyword>
<keyword evidence="2" id="KW-0472">Membrane</keyword>
<dbReference type="InterPro" id="IPR036942">
    <property type="entry name" value="Beta-barrel_TonB_sf"/>
</dbReference>
<comment type="subcellular location">
    <subcellularLocation>
        <location evidence="1">Cell outer membrane</location>
    </subcellularLocation>
</comment>
<dbReference type="EMBL" id="JBHSPH010000002">
    <property type="protein sequence ID" value="MFC5862335.1"/>
    <property type="molecule type" value="Genomic_DNA"/>
</dbReference>
<dbReference type="SUPFAM" id="SSF49464">
    <property type="entry name" value="Carboxypeptidase regulatory domain-like"/>
    <property type="match status" value="1"/>
</dbReference>
<gene>
    <name evidence="6" type="ORF">ACFPT7_08535</name>
</gene>
<proteinExistence type="predicted"/>
<name>A0ABW1EEB3_9BACT</name>
<feature type="compositionally biased region" description="Polar residues" evidence="4">
    <location>
        <begin position="180"/>
        <end position="198"/>
    </location>
</feature>
<feature type="region of interest" description="Disordered" evidence="4">
    <location>
        <begin position="402"/>
        <end position="421"/>
    </location>
</feature>
<dbReference type="Pfam" id="PF25183">
    <property type="entry name" value="OMP_b-brl_4"/>
    <property type="match status" value="1"/>
</dbReference>
<feature type="region of interest" description="Disordered" evidence="4">
    <location>
        <begin position="174"/>
        <end position="204"/>
    </location>
</feature>
<dbReference type="InterPro" id="IPR008969">
    <property type="entry name" value="CarboxyPept-like_regulatory"/>
</dbReference>
<accession>A0ABW1EEB3</accession>
<protein>
    <submittedName>
        <fullName evidence="6">TonB-dependent receptor domain-containing protein</fullName>
    </submittedName>
</protein>
<evidence type="ECO:0000256" key="2">
    <source>
        <dbReference type="ARBA" id="ARBA00023136"/>
    </source>
</evidence>
<feature type="domain" description="TonB-dependent transporter Oar-like beta-barrel" evidence="5">
    <location>
        <begin position="259"/>
        <end position="1064"/>
    </location>
</feature>